<dbReference type="AlphaFoldDB" id="A0A9D4LXL3"/>
<accession>A0A9D4LXL3</accession>
<keyword evidence="1" id="KW-1133">Transmembrane helix</keyword>
<reference evidence="2" key="1">
    <citation type="journal article" date="2019" name="bioRxiv">
        <title>The Genome of the Zebra Mussel, Dreissena polymorpha: A Resource for Invasive Species Research.</title>
        <authorList>
            <person name="McCartney M.A."/>
            <person name="Auch B."/>
            <person name="Kono T."/>
            <person name="Mallez S."/>
            <person name="Zhang Y."/>
            <person name="Obille A."/>
            <person name="Becker A."/>
            <person name="Abrahante J.E."/>
            <person name="Garbe J."/>
            <person name="Badalamenti J.P."/>
            <person name="Herman A."/>
            <person name="Mangelson H."/>
            <person name="Liachko I."/>
            <person name="Sullivan S."/>
            <person name="Sone E.D."/>
            <person name="Koren S."/>
            <person name="Silverstein K.A.T."/>
            <person name="Beckman K.B."/>
            <person name="Gohl D.M."/>
        </authorList>
    </citation>
    <scope>NUCLEOTIDE SEQUENCE</scope>
    <source>
        <strain evidence="2">Duluth1</strain>
        <tissue evidence="2">Whole animal</tissue>
    </source>
</reference>
<organism evidence="2 3">
    <name type="scientific">Dreissena polymorpha</name>
    <name type="common">Zebra mussel</name>
    <name type="synonym">Mytilus polymorpha</name>
    <dbReference type="NCBI Taxonomy" id="45954"/>
    <lineage>
        <taxon>Eukaryota</taxon>
        <taxon>Metazoa</taxon>
        <taxon>Spiralia</taxon>
        <taxon>Lophotrochozoa</taxon>
        <taxon>Mollusca</taxon>
        <taxon>Bivalvia</taxon>
        <taxon>Autobranchia</taxon>
        <taxon>Heteroconchia</taxon>
        <taxon>Euheterodonta</taxon>
        <taxon>Imparidentia</taxon>
        <taxon>Neoheterodontei</taxon>
        <taxon>Myida</taxon>
        <taxon>Dreissenoidea</taxon>
        <taxon>Dreissenidae</taxon>
        <taxon>Dreissena</taxon>
    </lineage>
</organism>
<protein>
    <submittedName>
        <fullName evidence="2">Uncharacterized protein</fullName>
    </submittedName>
</protein>
<evidence type="ECO:0000313" key="3">
    <source>
        <dbReference type="Proteomes" id="UP000828390"/>
    </source>
</evidence>
<dbReference type="Proteomes" id="UP000828390">
    <property type="component" value="Unassembled WGS sequence"/>
</dbReference>
<sequence>MVIRERYHQATASIRWAACLHIMQHDPTACSRVPTLHGGVSPDGHRHYSTYITTAAMSDESKTNSKSWRIYTFQMQFLMAISKFSILIVFLSCTKNNGSGSSVAGMLFK</sequence>
<evidence type="ECO:0000313" key="2">
    <source>
        <dbReference type="EMBL" id="KAH3866977.1"/>
    </source>
</evidence>
<name>A0A9D4LXL3_DREPO</name>
<comment type="caution">
    <text evidence="2">The sequence shown here is derived from an EMBL/GenBank/DDBJ whole genome shotgun (WGS) entry which is preliminary data.</text>
</comment>
<keyword evidence="1" id="KW-0472">Membrane</keyword>
<dbReference type="EMBL" id="JAIWYP010000002">
    <property type="protein sequence ID" value="KAH3866977.1"/>
    <property type="molecule type" value="Genomic_DNA"/>
</dbReference>
<proteinExistence type="predicted"/>
<keyword evidence="1" id="KW-0812">Transmembrane</keyword>
<gene>
    <name evidence="2" type="ORF">DPMN_030101</name>
</gene>
<feature type="transmembrane region" description="Helical" evidence="1">
    <location>
        <begin position="70"/>
        <end position="91"/>
    </location>
</feature>
<reference evidence="2" key="2">
    <citation type="submission" date="2020-11" db="EMBL/GenBank/DDBJ databases">
        <authorList>
            <person name="McCartney M.A."/>
            <person name="Auch B."/>
            <person name="Kono T."/>
            <person name="Mallez S."/>
            <person name="Becker A."/>
            <person name="Gohl D.M."/>
            <person name="Silverstein K.A.T."/>
            <person name="Koren S."/>
            <person name="Bechman K.B."/>
            <person name="Herman A."/>
            <person name="Abrahante J.E."/>
            <person name="Garbe J."/>
        </authorList>
    </citation>
    <scope>NUCLEOTIDE SEQUENCE</scope>
    <source>
        <strain evidence="2">Duluth1</strain>
        <tissue evidence="2">Whole animal</tissue>
    </source>
</reference>
<evidence type="ECO:0000256" key="1">
    <source>
        <dbReference type="SAM" id="Phobius"/>
    </source>
</evidence>
<keyword evidence="3" id="KW-1185">Reference proteome</keyword>